<dbReference type="AlphaFoldDB" id="A0A1Y1VC43"/>
<protein>
    <submittedName>
        <fullName evidence="2">Uncharacterized protein</fullName>
    </submittedName>
</protein>
<feature type="region of interest" description="Disordered" evidence="1">
    <location>
        <begin position="81"/>
        <end position="100"/>
    </location>
</feature>
<evidence type="ECO:0000256" key="1">
    <source>
        <dbReference type="SAM" id="MobiDB-lite"/>
    </source>
</evidence>
<gene>
    <name evidence="2" type="ORF">BCR36DRAFT_38722</name>
</gene>
<proteinExistence type="predicted"/>
<dbReference type="EMBL" id="MCFH01000017">
    <property type="protein sequence ID" value="ORX51836.1"/>
    <property type="molecule type" value="Genomic_DNA"/>
</dbReference>
<name>A0A1Y1VC43_9FUNG</name>
<organism evidence="2 3">
    <name type="scientific">Piromyces finnis</name>
    <dbReference type="NCBI Taxonomy" id="1754191"/>
    <lineage>
        <taxon>Eukaryota</taxon>
        <taxon>Fungi</taxon>
        <taxon>Fungi incertae sedis</taxon>
        <taxon>Chytridiomycota</taxon>
        <taxon>Chytridiomycota incertae sedis</taxon>
        <taxon>Neocallimastigomycetes</taxon>
        <taxon>Neocallimastigales</taxon>
        <taxon>Neocallimastigaceae</taxon>
        <taxon>Piromyces</taxon>
    </lineage>
</organism>
<dbReference type="SUPFAM" id="SSF64484">
    <property type="entry name" value="beta and beta-prime subunits of DNA dependent RNA-polymerase"/>
    <property type="match status" value="1"/>
</dbReference>
<dbReference type="Proteomes" id="UP000193719">
    <property type="component" value="Unassembled WGS sequence"/>
</dbReference>
<reference evidence="2 3" key="1">
    <citation type="submission" date="2016-08" db="EMBL/GenBank/DDBJ databases">
        <title>Genomes of anaerobic fungi encode conserved fungal cellulosomes for biomass hydrolysis.</title>
        <authorList>
            <consortium name="DOE Joint Genome Institute"/>
            <person name="Haitjema C.H."/>
            <person name="Gilmore S.P."/>
            <person name="Henske J.K."/>
            <person name="Solomon K.V."/>
            <person name="De Groot R."/>
            <person name="Kuo A."/>
            <person name="Mondo S.J."/>
            <person name="Salamov A.A."/>
            <person name="Labutti K."/>
            <person name="Zhao Z."/>
            <person name="Chiniquy J."/>
            <person name="Barry K."/>
            <person name="Brewer H.M."/>
            <person name="Purvine S.O."/>
            <person name="Wright A.T."/>
            <person name="Boxma B."/>
            <person name="Van Alen T."/>
            <person name="Hackstein J.H."/>
            <person name="Baker S.E."/>
            <person name="Grigoriev I.V."/>
            <person name="O'Malley M.A."/>
        </authorList>
    </citation>
    <scope>NUCLEOTIDE SEQUENCE [LARGE SCALE GENOMIC DNA]</scope>
    <source>
        <strain evidence="3">finn</strain>
    </source>
</reference>
<keyword evidence="3" id="KW-1185">Reference proteome</keyword>
<dbReference type="OrthoDB" id="2135015at2759"/>
<comment type="caution">
    <text evidence="2">The sequence shown here is derived from an EMBL/GenBank/DDBJ whole genome shotgun (WGS) entry which is preliminary data.</text>
</comment>
<reference evidence="2 3" key="2">
    <citation type="submission" date="2016-08" db="EMBL/GenBank/DDBJ databases">
        <title>Pervasive Adenine N6-methylation of Active Genes in Fungi.</title>
        <authorList>
            <consortium name="DOE Joint Genome Institute"/>
            <person name="Mondo S.J."/>
            <person name="Dannebaum R.O."/>
            <person name="Kuo R.C."/>
            <person name="Labutti K."/>
            <person name="Haridas S."/>
            <person name="Kuo A."/>
            <person name="Salamov A."/>
            <person name="Ahrendt S.R."/>
            <person name="Lipzen A."/>
            <person name="Sullivan W."/>
            <person name="Andreopoulos W.B."/>
            <person name="Clum A."/>
            <person name="Lindquist E."/>
            <person name="Daum C."/>
            <person name="Ramamoorthy G.K."/>
            <person name="Gryganskyi A."/>
            <person name="Culley D."/>
            <person name="Magnuson J.K."/>
            <person name="James T.Y."/>
            <person name="O'Malley M.A."/>
            <person name="Stajich J.E."/>
            <person name="Spatafora J.W."/>
            <person name="Visel A."/>
            <person name="Grigoriev I.V."/>
        </authorList>
    </citation>
    <scope>NUCLEOTIDE SEQUENCE [LARGE SCALE GENOMIC DNA]</scope>
    <source>
        <strain evidence="3">finn</strain>
    </source>
</reference>
<accession>A0A1Y1VC43</accession>
<evidence type="ECO:0000313" key="2">
    <source>
        <dbReference type="EMBL" id="ORX51836.1"/>
    </source>
</evidence>
<evidence type="ECO:0000313" key="3">
    <source>
        <dbReference type="Proteomes" id="UP000193719"/>
    </source>
</evidence>
<sequence>MNADIHLYNMQYIELLTNFMCRDNTITPMSCFGMKNGNYSFISRLSFEDPFRIIQDVFYGVRDDLISISSKLITGIYNDEEDEKNENSVNTKNIENTENI</sequence>
<feature type="compositionally biased region" description="Polar residues" evidence="1">
    <location>
        <begin position="87"/>
        <end position="100"/>
    </location>
</feature>